<reference evidence="8 9" key="1">
    <citation type="submission" date="2013-02" db="EMBL/GenBank/DDBJ databases">
        <title>The complete genome sequence of Corynebacterium callunae DSM 20147.</title>
        <authorList>
            <person name="Ruckert C."/>
            <person name="Albersmeier A."/>
            <person name="Kalinowski J."/>
        </authorList>
    </citation>
    <scope>NUCLEOTIDE SEQUENCE [LARGE SCALE GENOMIC DNA]</scope>
    <source>
        <strain evidence="8 9">DSM 20147</strain>
    </source>
</reference>
<evidence type="ECO:0000256" key="7">
    <source>
        <dbReference type="SAM" id="SignalP"/>
    </source>
</evidence>
<feature type="signal peptide" evidence="7">
    <location>
        <begin position="1"/>
        <end position="33"/>
    </location>
</feature>
<protein>
    <submittedName>
        <fullName evidence="8">Solute-binding lipoprotein, signal peptid</fullName>
    </submittedName>
</protein>
<dbReference type="Proteomes" id="UP000011760">
    <property type="component" value="Chromosome"/>
</dbReference>
<dbReference type="HOGENOM" id="CLU_016838_1_1_11"/>
<dbReference type="GO" id="GO:0030313">
    <property type="term" value="C:cell envelope"/>
    <property type="evidence" value="ECO:0007669"/>
    <property type="project" value="UniProtKB-SubCell"/>
</dbReference>
<dbReference type="PANTHER" id="PTHR42953:SF1">
    <property type="entry name" value="METAL-BINDING PROTEIN HI_0362-RELATED"/>
    <property type="match status" value="1"/>
</dbReference>
<keyword evidence="3" id="KW-0479">Metal-binding</keyword>
<evidence type="ECO:0000313" key="9">
    <source>
        <dbReference type="Proteomes" id="UP000011760"/>
    </source>
</evidence>
<dbReference type="InterPro" id="IPR006127">
    <property type="entry name" value="ZnuA-like"/>
</dbReference>
<evidence type="ECO:0000256" key="4">
    <source>
        <dbReference type="ARBA" id="ARBA00022729"/>
    </source>
</evidence>
<keyword evidence="6" id="KW-0175">Coiled coil</keyword>
<evidence type="ECO:0000256" key="3">
    <source>
        <dbReference type="ARBA" id="ARBA00022723"/>
    </source>
</evidence>
<keyword evidence="4 7" id="KW-0732">Signal</keyword>
<feature type="chain" id="PRO_5038366320" evidence="7">
    <location>
        <begin position="34"/>
        <end position="315"/>
    </location>
</feature>
<dbReference type="InterPro" id="IPR006129">
    <property type="entry name" value="AdhesinB"/>
</dbReference>
<comment type="similarity">
    <text evidence="5">Belongs to the bacterial solute-binding protein 9 family.</text>
</comment>
<comment type="subcellular location">
    <subcellularLocation>
        <location evidence="1">Cell envelope</location>
    </subcellularLocation>
</comment>
<dbReference type="eggNOG" id="COG0803">
    <property type="taxonomic scope" value="Bacteria"/>
</dbReference>
<name>M1UR93_9CORY</name>
<dbReference type="InterPro" id="IPR006128">
    <property type="entry name" value="Lipoprotein_PsaA-like"/>
</dbReference>
<keyword evidence="2 5" id="KW-0813">Transport</keyword>
<dbReference type="SMR" id="M1UR93"/>
<dbReference type="OrthoDB" id="9810636at2"/>
<gene>
    <name evidence="8" type="ORF">H924_00090</name>
</gene>
<dbReference type="InterPro" id="IPR050492">
    <property type="entry name" value="Bact_metal-bind_prot9"/>
</dbReference>
<proteinExistence type="inferred from homology"/>
<dbReference type="PANTHER" id="PTHR42953">
    <property type="entry name" value="HIGH-AFFINITY ZINC UPTAKE SYSTEM PROTEIN ZNUA-RELATED"/>
    <property type="match status" value="1"/>
</dbReference>
<feature type="coiled-coil region" evidence="6">
    <location>
        <begin position="166"/>
        <end position="193"/>
    </location>
</feature>
<dbReference type="PRINTS" id="PR00691">
    <property type="entry name" value="ADHESINB"/>
</dbReference>
<dbReference type="GO" id="GO:0007155">
    <property type="term" value="P:cell adhesion"/>
    <property type="evidence" value="ECO:0007669"/>
    <property type="project" value="InterPro"/>
</dbReference>
<dbReference type="RefSeq" id="WP_015649939.1">
    <property type="nucleotide sequence ID" value="NC_020506.1"/>
</dbReference>
<dbReference type="Gene3D" id="3.40.50.1980">
    <property type="entry name" value="Nitrogenase molybdenum iron protein domain"/>
    <property type="match status" value="2"/>
</dbReference>
<dbReference type="SUPFAM" id="SSF53807">
    <property type="entry name" value="Helical backbone' metal receptor"/>
    <property type="match status" value="1"/>
</dbReference>
<evidence type="ECO:0000256" key="2">
    <source>
        <dbReference type="ARBA" id="ARBA00022448"/>
    </source>
</evidence>
<dbReference type="PRINTS" id="PR00690">
    <property type="entry name" value="ADHESNFAMILY"/>
</dbReference>
<evidence type="ECO:0000313" key="8">
    <source>
        <dbReference type="EMBL" id="AGG65482.1"/>
    </source>
</evidence>
<evidence type="ECO:0000256" key="6">
    <source>
        <dbReference type="SAM" id="Coils"/>
    </source>
</evidence>
<dbReference type="EMBL" id="CP004354">
    <property type="protein sequence ID" value="AGG65482.1"/>
    <property type="molecule type" value="Genomic_DNA"/>
</dbReference>
<dbReference type="KEGG" id="ccn:H924_00090"/>
<dbReference type="GO" id="GO:0030001">
    <property type="term" value="P:metal ion transport"/>
    <property type="evidence" value="ECO:0007669"/>
    <property type="project" value="InterPro"/>
</dbReference>
<keyword evidence="9" id="KW-1185">Reference proteome</keyword>
<dbReference type="STRING" id="1121353.H924_00090"/>
<dbReference type="GO" id="GO:0046872">
    <property type="term" value="F:metal ion binding"/>
    <property type="evidence" value="ECO:0007669"/>
    <property type="project" value="UniProtKB-KW"/>
</dbReference>
<organism evidence="8 9">
    <name type="scientific">Corynebacterium callunae DSM 20147</name>
    <dbReference type="NCBI Taxonomy" id="1121353"/>
    <lineage>
        <taxon>Bacteria</taxon>
        <taxon>Bacillati</taxon>
        <taxon>Actinomycetota</taxon>
        <taxon>Actinomycetes</taxon>
        <taxon>Mycobacteriales</taxon>
        <taxon>Corynebacteriaceae</taxon>
        <taxon>Corynebacterium</taxon>
    </lineage>
</organism>
<accession>M1UR93</accession>
<keyword evidence="8" id="KW-0449">Lipoprotein</keyword>
<dbReference type="PROSITE" id="PS51257">
    <property type="entry name" value="PROKAR_LIPOPROTEIN"/>
    <property type="match status" value="1"/>
</dbReference>
<dbReference type="Pfam" id="PF01297">
    <property type="entry name" value="ZnuA"/>
    <property type="match status" value="1"/>
</dbReference>
<dbReference type="PATRIC" id="fig|1121353.3.peg.20"/>
<evidence type="ECO:0000256" key="5">
    <source>
        <dbReference type="RuleBase" id="RU003512"/>
    </source>
</evidence>
<evidence type="ECO:0000256" key="1">
    <source>
        <dbReference type="ARBA" id="ARBA00004196"/>
    </source>
</evidence>
<sequence length="315" mass="33438">MILKQIFNNRQRVGARSAALVAMCCTFTFGITACSTTDTTPDIVVTTNILGDVVSQLVGDSADVQVLMKPNADPHSFGISAQEAAAMENADLIVANGLGLEKGLLANLDNARSQGVEVIEVGELINPIEYSPGVKDPHFWTDPARMITATEIIEAELIANVDEAQAAEISQSASAYRTQLQELDREVSTLLNKVAPQNRKLVTNHHVFGYLAARFDYSVIATIIPGGSTLAAPSAADLADISTAITENRVPAIFTDSSSPQKLADVLASNAGIKVQVVPLYTESLTAADGEAGDYLSMQKINAQRISDALTQAHL</sequence>
<dbReference type="AlphaFoldDB" id="M1UR93"/>